<dbReference type="EMBL" id="CP019352">
    <property type="protein sequence ID" value="APX99977.1"/>
    <property type="molecule type" value="Genomic_DNA"/>
</dbReference>
<dbReference type="InterPro" id="IPR013324">
    <property type="entry name" value="RNA_pol_sigma_r3/r4-like"/>
</dbReference>
<gene>
    <name evidence="1" type="ORF">BWR22_06525</name>
</gene>
<sequence>MTIDDIYRKEEISVRSYHVCKYNKINSIKDLKEYYFKHKSFDKLRNCGRKSNEELIEICNKYQGEHFENEQTVIKKENLLKAIISELTRVQREVINSFILVNTNSLSVRSKNAITLHLNGNLKIKNFAQKILLSEKFNVNNIKNVGAKCVPELEIYFSIIKEFLIEVSQSNDEKHLISLKNNFLIQGTFSISKIPSNVLESESIFLLTDFLLNNNALFDNIQIAIVKKAFKIYQNQKELTLDDIADEVKLTRERVRQIRVTCLDELFEKLSFIQNFNEDLFQKYNIDTNAEQIEINQDLIDVINITNLTFFSREFITFILYVYLSNRFSLIGFVEDVIQLKYFNTRNRHNWNNFFLIKKEIVKEIDFNALVNDIDNRISDKIVESYSFNFKSYLSRFLINDKIDVLNSAFPIAENIINEEFEMNLDLNENIIFKRNTHKQVPEYIIEALENLNKPSKLSKIYEWICIHYPEATKSEEALRGSCQRSNEIIYFGRSSTFGLKKWENTRNDIKGGTIKDIVTELLENSNTPIHITEILEEVHKYRAKTNERNIITNLKLDPNKSFIIFNQKFIGLSNKVNDYDLIKYEKLPIQLGKIIKGKLKKNTFNDINQMSNFLNKNYDLTLKETKNILTSLNINL</sequence>
<evidence type="ECO:0000313" key="2">
    <source>
        <dbReference type="Proteomes" id="UP000187506"/>
    </source>
</evidence>
<protein>
    <recommendedName>
        <fullName evidence="3">Sigma-70-like protein</fullName>
    </recommendedName>
</protein>
<dbReference type="AlphaFoldDB" id="A0AAC9PWQ7"/>
<accession>A0AAC9PWQ7</accession>
<dbReference type="InterPro" id="IPR036388">
    <property type="entry name" value="WH-like_DNA-bd_sf"/>
</dbReference>
<evidence type="ECO:0008006" key="3">
    <source>
        <dbReference type="Google" id="ProtNLM"/>
    </source>
</evidence>
<reference evidence="1 2" key="1">
    <citation type="submission" date="2017-01" db="EMBL/GenBank/DDBJ databases">
        <title>Complete genome of Lacinutrix venerupis DOK2-8 isolated from seawater in Dokdo.</title>
        <authorList>
            <person name="Chi W.-J."/>
            <person name="Kim J.H."/>
        </authorList>
    </citation>
    <scope>NUCLEOTIDE SEQUENCE [LARGE SCALE GENOMIC DNA]</scope>
    <source>
        <strain evidence="1 2">DOK2-8</strain>
    </source>
</reference>
<dbReference type="Proteomes" id="UP000187506">
    <property type="component" value="Chromosome"/>
</dbReference>
<keyword evidence="2" id="KW-1185">Reference proteome</keyword>
<name>A0AAC9PWQ7_9FLAO</name>
<dbReference type="Gene3D" id="1.10.150.20">
    <property type="entry name" value="5' to 3' exonuclease, C-terminal subdomain"/>
    <property type="match status" value="1"/>
</dbReference>
<dbReference type="RefSeq" id="WP_076732789.1">
    <property type="nucleotide sequence ID" value="NZ_CP019352.1"/>
</dbReference>
<dbReference type="KEGG" id="lvn:BWR22_06525"/>
<organism evidence="1 2">
    <name type="scientific">Lacinutrix venerupis</name>
    <dbReference type="NCBI Taxonomy" id="1486034"/>
    <lineage>
        <taxon>Bacteria</taxon>
        <taxon>Pseudomonadati</taxon>
        <taxon>Bacteroidota</taxon>
        <taxon>Flavobacteriia</taxon>
        <taxon>Flavobacteriales</taxon>
        <taxon>Flavobacteriaceae</taxon>
        <taxon>Lacinutrix</taxon>
    </lineage>
</organism>
<evidence type="ECO:0000313" key="1">
    <source>
        <dbReference type="EMBL" id="APX99977.1"/>
    </source>
</evidence>
<dbReference type="SUPFAM" id="SSF88659">
    <property type="entry name" value="Sigma3 and sigma4 domains of RNA polymerase sigma factors"/>
    <property type="match status" value="1"/>
</dbReference>
<dbReference type="Gene3D" id="1.10.10.10">
    <property type="entry name" value="Winged helix-like DNA-binding domain superfamily/Winged helix DNA-binding domain"/>
    <property type="match status" value="1"/>
</dbReference>
<proteinExistence type="predicted"/>